<keyword evidence="2" id="KW-1003">Cell membrane</keyword>
<dbReference type="RefSeq" id="WP_078831615.1">
    <property type="nucleotide sequence ID" value="NZ_FUWH01000006.1"/>
</dbReference>
<feature type="domain" description="ABC3 transporter permease C-terminal" evidence="7">
    <location>
        <begin position="675"/>
        <end position="779"/>
    </location>
</feature>
<keyword evidence="10" id="KW-1185">Reference proteome</keyword>
<evidence type="ECO:0000259" key="8">
    <source>
        <dbReference type="Pfam" id="PF12704"/>
    </source>
</evidence>
<evidence type="ECO:0000256" key="5">
    <source>
        <dbReference type="ARBA" id="ARBA00023136"/>
    </source>
</evidence>
<protein>
    <submittedName>
        <fullName evidence="9">Putative ABC transport system permease protein</fullName>
    </submittedName>
</protein>
<organism evidence="9 10">
    <name type="scientific">Sediminibacterium ginsengisoli</name>
    <dbReference type="NCBI Taxonomy" id="413434"/>
    <lineage>
        <taxon>Bacteria</taxon>
        <taxon>Pseudomonadati</taxon>
        <taxon>Bacteroidota</taxon>
        <taxon>Chitinophagia</taxon>
        <taxon>Chitinophagales</taxon>
        <taxon>Chitinophagaceae</taxon>
        <taxon>Sediminibacterium</taxon>
    </lineage>
</organism>
<feature type="transmembrane region" description="Helical" evidence="6">
    <location>
        <begin position="756"/>
        <end position="781"/>
    </location>
</feature>
<evidence type="ECO:0000256" key="1">
    <source>
        <dbReference type="ARBA" id="ARBA00004651"/>
    </source>
</evidence>
<dbReference type="Pfam" id="PF12704">
    <property type="entry name" value="MacB_PCD"/>
    <property type="match status" value="1"/>
</dbReference>
<feature type="domain" description="ABC3 transporter permease C-terminal" evidence="7">
    <location>
        <begin position="283"/>
        <end position="400"/>
    </location>
</feature>
<evidence type="ECO:0000313" key="9">
    <source>
        <dbReference type="EMBL" id="SJZ91294.1"/>
    </source>
</evidence>
<feature type="transmembrane region" description="Helical" evidence="6">
    <location>
        <begin position="672"/>
        <end position="696"/>
    </location>
</feature>
<evidence type="ECO:0000256" key="3">
    <source>
        <dbReference type="ARBA" id="ARBA00022692"/>
    </source>
</evidence>
<evidence type="ECO:0000259" key="7">
    <source>
        <dbReference type="Pfam" id="PF02687"/>
    </source>
</evidence>
<dbReference type="Proteomes" id="UP000190888">
    <property type="component" value="Unassembled WGS sequence"/>
</dbReference>
<reference evidence="9 10" key="1">
    <citation type="submission" date="2017-02" db="EMBL/GenBank/DDBJ databases">
        <authorList>
            <person name="Peterson S.W."/>
        </authorList>
    </citation>
    <scope>NUCLEOTIDE SEQUENCE [LARGE SCALE GENOMIC DNA]</scope>
    <source>
        <strain evidence="9 10">DSM 22335</strain>
    </source>
</reference>
<dbReference type="STRING" id="413434.SAMN04488132_10632"/>
<dbReference type="PROSITE" id="PS51257">
    <property type="entry name" value="PROKAR_LIPOPROTEIN"/>
    <property type="match status" value="1"/>
</dbReference>
<dbReference type="EMBL" id="FUWH01000006">
    <property type="protein sequence ID" value="SJZ91294.1"/>
    <property type="molecule type" value="Genomic_DNA"/>
</dbReference>
<feature type="transmembrane region" description="Helical" evidence="6">
    <location>
        <begin position="277"/>
        <end position="299"/>
    </location>
</feature>
<evidence type="ECO:0000256" key="2">
    <source>
        <dbReference type="ARBA" id="ARBA00022475"/>
    </source>
</evidence>
<keyword evidence="3 6" id="KW-0812">Transmembrane</keyword>
<evidence type="ECO:0000256" key="6">
    <source>
        <dbReference type="SAM" id="Phobius"/>
    </source>
</evidence>
<dbReference type="Pfam" id="PF02687">
    <property type="entry name" value="FtsX"/>
    <property type="match status" value="2"/>
</dbReference>
<sequence>MFTNYFKTAFRSLWKNRLFSGINIIGLTIGISCCLLIGLYIKHELSYDDFQEKGSRTVRVIMEYSFGENVTKGNFTSTKVAPAFKKNFPEVESAIRLYDARNVVKYNDRLFNENGFVYADSNFFNMFTFPLLSGDPRTALQGPDKIVLTRSSAKKYFGDENPIGKTLAVGSNARPFVVTGITADCPSNSQIKYNMLASFSSLGPAQEETYWNANYTTYLLLKNEASIASLQSKIPAFMKKEMGETSKTYILFHLEPMKSIHLYSPYSGFEPNSSITYIWIIIAAALLMLAIACFTYINLGTASSMERAREVGIRKVLGAAKNQLFYQYIGESFLLCAISLVLSILVLLITLPYFNQLADKQLSIISLLEPVPLALTLFVLGSVSFLAGSYPALVLAGFNPVKVLKGSFKNTRSGLFTRKSLIVFQFVISVFLIVCTFVIQNQLHYIQHSKLGYNREHTLIVPMDQKILDNIDAIKTGFKTNPGVLNISRAMNPPTKIVGGYNMRNATMPEDVQINVKANPVDEEFIKTTGLQLIAGTDFSRQDILDLGKEVQEENIYHYVINETAARQLGLTPQQAVGQKMFLGNHRPGLIKGVVKDFNFESLHTPIGGLVLFPEPRGATMLIKLSGQNMQQTIASLENKWKELIPHRPFDYSFLDEVYNKMYSSEIRLGKVMSLFSGIAILLACMGLFGLSAYAAQQRVKEIGIRKVLGASVINIIATLSKEFVILSGIAALIAFPAGWWIMHKWLEDFSYRTTISAWTFILAGALAVIITIITVSLRAVKAALANPVKSLRTE</sequence>
<evidence type="ECO:0000313" key="10">
    <source>
        <dbReference type="Proteomes" id="UP000190888"/>
    </source>
</evidence>
<dbReference type="AlphaFoldDB" id="A0A1T4PIB9"/>
<proteinExistence type="predicted"/>
<feature type="transmembrane region" description="Helical" evidence="6">
    <location>
        <begin position="21"/>
        <end position="41"/>
    </location>
</feature>
<dbReference type="GO" id="GO:0005886">
    <property type="term" value="C:plasma membrane"/>
    <property type="evidence" value="ECO:0007669"/>
    <property type="project" value="UniProtKB-SubCell"/>
</dbReference>
<comment type="subcellular location">
    <subcellularLocation>
        <location evidence="1">Cell membrane</location>
        <topology evidence="1">Multi-pass membrane protein</topology>
    </subcellularLocation>
</comment>
<name>A0A1T4PIB9_9BACT</name>
<dbReference type="GO" id="GO:0022857">
    <property type="term" value="F:transmembrane transporter activity"/>
    <property type="evidence" value="ECO:0007669"/>
    <property type="project" value="TreeGrafter"/>
</dbReference>
<accession>A0A1T4PIB9</accession>
<evidence type="ECO:0000256" key="4">
    <source>
        <dbReference type="ARBA" id="ARBA00022989"/>
    </source>
</evidence>
<dbReference type="PANTHER" id="PTHR30572">
    <property type="entry name" value="MEMBRANE COMPONENT OF TRANSPORTER-RELATED"/>
    <property type="match status" value="1"/>
</dbReference>
<dbReference type="InterPro" id="IPR003838">
    <property type="entry name" value="ABC3_permease_C"/>
</dbReference>
<keyword evidence="4 6" id="KW-1133">Transmembrane helix</keyword>
<feature type="transmembrane region" description="Helical" evidence="6">
    <location>
        <begin position="333"/>
        <end position="354"/>
    </location>
</feature>
<dbReference type="PANTHER" id="PTHR30572:SF18">
    <property type="entry name" value="ABC-TYPE MACROLIDE FAMILY EXPORT SYSTEM PERMEASE COMPONENT 2"/>
    <property type="match status" value="1"/>
</dbReference>
<dbReference type="InterPro" id="IPR050250">
    <property type="entry name" value="Macrolide_Exporter_MacB"/>
</dbReference>
<dbReference type="OrthoDB" id="1451596at2"/>
<keyword evidence="5 6" id="KW-0472">Membrane</keyword>
<feature type="transmembrane region" description="Helical" evidence="6">
    <location>
        <begin position="374"/>
        <end position="399"/>
    </location>
</feature>
<dbReference type="InterPro" id="IPR025857">
    <property type="entry name" value="MacB_PCD"/>
</dbReference>
<feature type="transmembrane region" description="Helical" evidence="6">
    <location>
        <begin position="708"/>
        <end position="736"/>
    </location>
</feature>
<feature type="domain" description="MacB-like periplasmic core" evidence="8">
    <location>
        <begin position="20"/>
        <end position="235"/>
    </location>
</feature>
<gene>
    <name evidence="9" type="ORF">SAMN04488132_10632</name>
</gene>
<feature type="transmembrane region" description="Helical" evidence="6">
    <location>
        <begin position="420"/>
        <end position="439"/>
    </location>
</feature>